<comment type="similarity">
    <text evidence="2">Belongs to the amino acid-polyamine-organocation (APC) superfamily.</text>
</comment>
<dbReference type="GO" id="GO:0003333">
    <property type="term" value="P:amino acid transmembrane transport"/>
    <property type="evidence" value="ECO:0000318"/>
    <property type="project" value="GO_Central"/>
</dbReference>
<dbReference type="OMA" id="NWTIVTI"/>
<dbReference type="InterPro" id="IPR050524">
    <property type="entry name" value="APC_YAT"/>
</dbReference>
<dbReference type="OrthoDB" id="3900342at2759"/>
<evidence type="ECO:0000256" key="2">
    <source>
        <dbReference type="ARBA" id="ARBA00009523"/>
    </source>
</evidence>
<feature type="compositionally biased region" description="Basic and acidic residues" evidence="8">
    <location>
        <begin position="15"/>
        <end position="24"/>
    </location>
</feature>
<feature type="domain" description="Amino acid permease/ SLC12A" evidence="10">
    <location>
        <begin position="78"/>
        <end position="536"/>
    </location>
</feature>
<feature type="transmembrane region" description="Helical" evidence="9">
    <location>
        <begin position="81"/>
        <end position="100"/>
    </location>
</feature>
<evidence type="ECO:0000256" key="3">
    <source>
        <dbReference type="ARBA" id="ARBA00022448"/>
    </source>
</evidence>
<dbReference type="Gene3D" id="1.20.1740.10">
    <property type="entry name" value="Amino acid/polyamine transporter I"/>
    <property type="match status" value="1"/>
</dbReference>
<accession>B6K7C9</accession>
<dbReference type="GeneID" id="7049798"/>
<dbReference type="GO" id="GO:0015171">
    <property type="term" value="F:amino acid transmembrane transporter activity"/>
    <property type="evidence" value="ECO:0000318"/>
    <property type="project" value="GO_Central"/>
</dbReference>
<dbReference type="EMBL" id="KE651168">
    <property type="protein sequence ID" value="EEB09433.1"/>
    <property type="molecule type" value="Genomic_DNA"/>
</dbReference>
<dbReference type="PROSITE" id="PS00218">
    <property type="entry name" value="AMINO_ACID_PERMEASE_1"/>
    <property type="match status" value="1"/>
</dbReference>
<organism evidence="11 12">
    <name type="scientific">Schizosaccharomyces japonicus (strain yFS275 / FY16936)</name>
    <name type="common">Fission yeast</name>
    <dbReference type="NCBI Taxonomy" id="402676"/>
    <lineage>
        <taxon>Eukaryota</taxon>
        <taxon>Fungi</taxon>
        <taxon>Dikarya</taxon>
        <taxon>Ascomycota</taxon>
        <taxon>Taphrinomycotina</taxon>
        <taxon>Schizosaccharomycetes</taxon>
        <taxon>Schizosaccharomycetales</taxon>
        <taxon>Schizosaccharomycetaceae</taxon>
        <taxon>Schizosaccharomyces</taxon>
    </lineage>
</organism>
<protein>
    <submittedName>
        <fullName evidence="11">General amino acid permease GAP1</fullName>
    </submittedName>
</protein>
<dbReference type="Proteomes" id="UP000001744">
    <property type="component" value="Unassembled WGS sequence"/>
</dbReference>
<evidence type="ECO:0000259" key="10">
    <source>
        <dbReference type="Pfam" id="PF00324"/>
    </source>
</evidence>
<evidence type="ECO:0000256" key="8">
    <source>
        <dbReference type="SAM" id="MobiDB-lite"/>
    </source>
</evidence>
<evidence type="ECO:0000256" key="9">
    <source>
        <dbReference type="SAM" id="Phobius"/>
    </source>
</evidence>
<dbReference type="JaponicusDB" id="SJAG_04637"/>
<keyword evidence="5" id="KW-0029">Amino-acid transport</keyword>
<feature type="transmembrane region" description="Helical" evidence="9">
    <location>
        <begin position="301"/>
        <end position="320"/>
    </location>
</feature>
<dbReference type="PANTHER" id="PTHR43341:SF1">
    <property type="entry name" value="GENERAL AMINO-ACID PERMEASE GAP1"/>
    <property type="match status" value="1"/>
</dbReference>
<feature type="transmembrane region" description="Helical" evidence="9">
    <location>
        <begin position="220"/>
        <end position="239"/>
    </location>
</feature>
<evidence type="ECO:0000256" key="6">
    <source>
        <dbReference type="ARBA" id="ARBA00022989"/>
    </source>
</evidence>
<keyword evidence="6 9" id="KW-1133">Transmembrane helix</keyword>
<evidence type="ECO:0000256" key="1">
    <source>
        <dbReference type="ARBA" id="ARBA00004141"/>
    </source>
</evidence>
<comment type="subcellular location">
    <subcellularLocation>
        <location evidence="1">Membrane</location>
        <topology evidence="1">Multi-pass membrane protein</topology>
    </subcellularLocation>
</comment>
<name>B6K7C9_SCHJY</name>
<dbReference type="STRING" id="402676.B6K7C9"/>
<feature type="transmembrane region" description="Helical" evidence="9">
    <location>
        <begin position="188"/>
        <end position="208"/>
    </location>
</feature>
<sequence>MSESIKQYDSSLDSKNPKISEKPQEAVDIERADYIEGEIEYADVQRKGFFQRFIDDFKPMPTVNGERPELKRKLKDRHMQMIAIGGAIGTGFFVGSGKSLRNGGPASLLIDYSIIGVMMFCTVYALGELAVAYPVRGSFYTYATRFIDPAWGFALGWNYFMNYFVTLPLELTTCSMTIRFWTDINSSAWIAIFLFIVIVINVFGVRGYGEVEFVLSTVKVFATLAFIILAIVINCGGVTTDPRGYIGGHYFRMKPFRNGFKGFCSVFTTAAFAFSGTELVGIAAAEASNPQESVPRASKQVFWRIVIFYVVGLLLIGLLVSPEVDGDRLFGGSGTATSPFVIAIQDARIKGLPSVMNAVITISTLSVANSCTYAASRTLHALAEVGHAPRFLRYIDRLGRPVPAMMICLLFGFFAFINAAGEDTSDSVFNWLLALSGLSNFFSWGSINLAHICFRRAWARQGRDLNQLGFVSPAGVYGSYLGFGLNVLCLIAEFYVSLFPLGGSPNASDFFQNYMSFPIAICFFVGYKFYDRTRRPPLSEVDLDTGLRVRDESEMMEKSTEDKGKLMNLMSACC</sequence>
<evidence type="ECO:0000313" key="11">
    <source>
        <dbReference type="EMBL" id="EEB09433.1"/>
    </source>
</evidence>
<proteinExistence type="inferred from homology"/>
<evidence type="ECO:0000256" key="7">
    <source>
        <dbReference type="ARBA" id="ARBA00023136"/>
    </source>
</evidence>
<dbReference type="GO" id="GO:0016020">
    <property type="term" value="C:membrane"/>
    <property type="evidence" value="ECO:0000318"/>
    <property type="project" value="GO_Central"/>
</dbReference>
<feature type="transmembrane region" description="Helical" evidence="9">
    <location>
        <begin position="402"/>
        <end position="420"/>
    </location>
</feature>
<dbReference type="Pfam" id="PF00324">
    <property type="entry name" value="AA_permease"/>
    <property type="match status" value="1"/>
</dbReference>
<dbReference type="eggNOG" id="KOG1286">
    <property type="taxonomic scope" value="Eukaryota"/>
</dbReference>
<dbReference type="PIRSF" id="PIRSF006060">
    <property type="entry name" value="AA_transporter"/>
    <property type="match status" value="1"/>
</dbReference>
<keyword evidence="3" id="KW-0813">Transport</keyword>
<feature type="transmembrane region" description="Helical" evidence="9">
    <location>
        <begin position="510"/>
        <end position="530"/>
    </location>
</feature>
<evidence type="ECO:0000256" key="4">
    <source>
        <dbReference type="ARBA" id="ARBA00022692"/>
    </source>
</evidence>
<dbReference type="InterPro" id="IPR004841">
    <property type="entry name" value="AA-permease/SLC12A_dom"/>
</dbReference>
<dbReference type="VEuPathDB" id="FungiDB:SJAG_04637"/>
<dbReference type="PANTHER" id="PTHR43341">
    <property type="entry name" value="AMINO ACID PERMEASE"/>
    <property type="match status" value="1"/>
</dbReference>
<dbReference type="FunFam" id="1.20.1740.10:FF:000017">
    <property type="entry name" value="Amino acid permease"/>
    <property type="match status" value="1"/>
</dbReference>
<keyword evidence="12" id="KW-1185">Reference proteome</keyword>
<evidence type="ECO:0000313" key="12">
    <source>
        <dbReference type="Proteomes" id="UP000001744"/>
    </source>
</evidence>
<feature type="region of interest" description="Disordered" evidence="8">
    <location>
        <begin position="1"/>
        <end position="24"/>
    </location>
</feature>
<feature type="transmembrane region" description="Helical" evidence="9">
    <location>
        <begin position="260"/>
        <end position="281"/>
    </location>
</feature>
<feature type="transmembrane region" description="Helical" evidence="9">
    <location>
        <begin position="475"/>
        <end position="498"/>
    </location>
</feature>
<feature type="transmembrane region" description="Helical" evidence="9">
    <location>
        <begin position="112"/>
        <end position="135"/>
    </location>
</feature>
<dbReference type="RefSeq" id="XP_002175726.1">
    <property type="nucleotide sequence ID" value="XM_002175690.2"/>
</dbReference>
<keyword evidence="7 9" id="KW-0472">Membrane</keyword>
<gene>
    <name evidence="11" type="ORF">SJAG_04637</name>
</gene>
<keyword evidence="4 9" id="KW-0812">Transmembrane</keyword>
<reference evidence="11 12" key="1">
    <citation type="journal article" date="2011" name="Science">
        <title>Comparative functional genomics of the fission yeasts.</title>
        <authorList>
            <person name="Rhind N."/>
            <person name="Chen Z."/>
            <person name="Yassour M."/>
            <person name="Thompson D.A."/>
            <person name="Haas B.J."/>
            <person name="Habib N."/>
            <person name="Wapinski I."/>
            <person name="Roy S."/>
            <person name="Lin M.F."/>
            <person name="Heiman D.I."/>
            <person name="Young S.K."/>
            <person name="Furuya K."/>
            <person name="Guo Y."/>
            <person name="Pidoux A."/>
            <person name="Chen H.M."/>
            <person name="Robbertse B."/>
            <person name="Goldberg J.M."/>
            <person name="Aoki K."/>
            <person name="Bayne E.H."/>
            <person name="Berlin A.M."/>
            <person name="Desjardins C.A."/>
            <person name="Dobbs E."/>
            <person name="Dukaj L."/>
            <person name="Fan L."/>
            <person name="FitzGerald M.G."/>
            <person name="French C."/>
            <person name="Gujja S."/>
            <person name="Hansen K."/>
            <person name="Keifenheim D."/>
            <person name="Levin J.Z."/>
            <person name="Mosher R.A."/>
            <person name="Mueller C.A."/>
            <person name="Pfiffner J."/>
            <person name="Priest M."/>
            <person name="Russ C."/>
            <person name="Smialowska A."/>
            <person name="Swoboda P."/>
            <person name="Sykes S.M."/>
            <person name="Vaughn M."/>
            <person name="Vengrova S."/>
            <person name="Yoder R."/>
            <person name="Zeng Q."/>
            <person name="Allshire R."/>
            <person name="Baulcombe D."/>
            <person name="Birren B.W."/>
            <person name="Brown W."/>
            <person name="Ekwall K."/>
            <person name="Kellis M."/>
            <person name="Leatherwood J."/>
            <person name="Levin H."/>
            <person name="Margalit H."/>
            <person name="Martienssen R."/>
            <person name="Nieduszynski C.A."/>
            <person name="Spatafora J.W."/>
            <person name="Friedman N."/>
            <person name="Dalgaard J.Z."/>
            <person name="Baumann P."/>
            <person name="Niki H."/>
            <person name="Regev A."/>
            <person name="Nusbaum C."/>
        </authorList>
    </citation>
    <scope>NUCLEOTIDE SEQUENCE [LARGE SCALE GENOMIC DNA]</scope>
    <source>
        <strain evidence="12">yFS275 / FY16936</strain>
    </source>
</reference>
<dbReference type="AlphaFoldDB" id="B6K7C9"/>
<dbReference type="InterPro" id="IPR004840">
    <property type="entry name" value="Amino_acid_permease_CS"/>
</dbReference>
<feature type="compositionally biased region" description="Polar residues" evidence="8">
    <location>
        <begin position="1"/>
        <end position="14"/>
    </location>
</feature>
<feature type="transmembrane region" description="Helical" evidence="9">
    <location>
        <begin position="432"/>
        <end position="454"/>
    </location>
</feature>
<dbReference type="HOGENOM" id="CLU_007946_12_0_1"/>
<evidence type="ECO:0000256" key="5">
    <source>
        <dbReference type="ARBA" id="ARBA00022970"/>
    </source>
</evidence>